<evidence type="ECO:0000313" key="9">
    <source>
        <dbReference type="Proteomes" id="UP001154282"/>
    </source>
</evidence>
<comment type="caution">
    <text evidence="8">The sequence shown here is derived from an EMBL/GenBank/DDBJ whole genome shotgun (WGS) entry which is preliminary data.</text>
</comment>
<dbReference type="CDD" id="cd00167">
    <property type="entry name" value="SANT"/>
    <property type="match status" value="2"/>
</dbReference>
<dbReference type="InterPro" id="IPR015495">
    <property type="entry name" value="Myb_TF_plants"/>
</dbReference>
<dbReference type="InterPro" id="IPR001005">
    <property type="entry name" value="SANT/Myb"/>
</dbReference>
<keyword evidence="9" id="KW-1185">Reference proteome</keyword>
<keyword evidence="3" id="KW-0238">DNA-binding</keyword>
<feature type="domain" description="Myb-like" evidence="6">
    <location>
        <begin position="149"/>
        <end position="199"/>
    </location>
</feature>
<dbReference type="PANTHER" id="PTHR10641">
    <property type="entry name" value="MYB FAMILY TRANSCRIPTION FACTOR"/>
    <property type="match status" value="1"/>
</dbReference>
<evidence type="ECO:0000256" key="5">
    <source>
        <dbReference type="SAM" id="MobiDB-lite"/>
    </source>
</evidence>
<reference evidence="8" key="1">
    <citation type="submission" date="2022-08" db="EMBL/GenBank/DDBJ databases">
        <authorList>
            <person name="Gutierrez-Valencia J."/>
        </authorList>
    </citation>
    <scope>NUCLEOTIDE SEQUENCE</scope>
</reference>
<dbReference type="FunFam" id="1.10.10.60:FF:000001">
    <property type="entry name" value="MYB-related transcription factor"/>
    <property type="match status" value="1"/>
</dbReference>
<feature type="domain" description="HTH myb-type" evidence="7">
    <location>
        <begin position="149"/>
        <end position="203"/>
    </location>
</feature>
<accession>A0AAV0HLN2</accession>
<evidence type="ECO:0000256" key="4">
    <source>
        <dbReference type="ARBA" id="ARBA00023242"/>
    </source>
</evidence>
<dbReference type="InterPro" id="IPR009057">
    <property type="entry name" value="Homeodomain-like_sf"/>
</dbReference>
<dbReference type="InterPro" id="IPR017930">
    <property type="entry name" value="Myb_dom"/>
</dbReference>
<dbReference type="EMBL" id="CAMGYJ010000002">
    <property type="protein sequence ID" value="CAI0385758.1"/>
    <property type="molecule type" value="Genomic_DNA"/>
</dbReference>
<evidence type="ECO:0000256" key="3">
    <source>
        <dbReference type="ARBA" id="ARBA00023125"/>
    </source>
</evidence>
<organism evidence="8 9">
    <name type="scientific">Linum tenue</name>
    <dbReference type="NCBI Taxonomy" id="586396"/>
    <lineage>
        <taxon>Eukaryota</taxon>
        <taxon>Viridiplantae</taxon>
        <taxon>Streptophyta</taxon>
        <taxon>Embryophyta</taxon>
        <taxon>Tracheophyta</taxon>
        <taxon>Spermatophyta</taxon>
        <taxon>Magnoliopsida</taxon>
        <taxon>eudicotyledons</taxon>
        <taxon>Gunneridae</taxon>
        <taxon>Pentapetalae</taxon>
        <taxon>rosids</taxon>
        <taxon>fabids</taxon>
        <taxon>Malpighiales</taxon>
        <taxon>Linaceae</taxon>
        <taxon>Linum</taxon>
    </lineage>
</organism>
<feature type="domain" description="HTH myb-type" evidence="7">
    <location>
        <begin position="96"/>
        <end position="148"/>
    </location>
</feature>
<dbReference type="Gene3D" id="1.10.10.60">
    <property type="entry name" value="Homeodomain-like"/>
    <property type="match status" value="2"/>
</dbReference>
<proteinExistence type="predicted"/>
<feature type="domain" description="Myb-like" evidence="6">
    <location>
        <begin position="96"/>
        <end position="148"/>
    </location>
</feature>
<feature type="region of interest" description="Disordered" evidence="5">
    <location>
        <begin position="203"/>
        <end position="264"/>
    </location>
</feature>
<feature type="compositionally biased region" description="Low complexity" evidence="5">
    <location>
        <begin position="211"/>
        <end position="221"/>
    </location>
</feature>
<keyword evidence="2" id="KW-0677">Repeat</keyword>
<evidence type="ECO:0000259" key="6">
    <source>
        <dbReference type="PROSITE" id="PS50090"/>
    </source>
</evidence>
<gene>
    <name evidence="8" type="ORF">LITE_LOCUS4904</name>
</gene>
<dbReference type="PROSITE" id="PS51294">
    <property type="entry name" value="HTH_MYB"/>
    <property type="match status" value="2"/>
</dbReference>
<dbReference type="Pfam" id="PF00249">
    <property type="entry name" value="Myb_DNA-binding"/>
    <property type="match status" value="2"/>
</dbReference>
<dbReference type="PANTHER" id="PTHR10641:SF1413">
    <property type="entry name" value="MYB-RELATED PROTEIN MYB4"/>
    <property type="match status" value="1"/>
</dbReference>
<comment type="subcellular location">
    <subcellularLocation>
        <location evidence="1">Nucleus</location>
    </subcellularLocation>
</comment>
<evidence type="ECO:0000256" key="2">
    <source>
        <dbReference type="ARBA" id="ARBA00022737"/>
    </source>
</evidence>
<dbReference type="SMART" id="SM00717">
    <property type="entry name" value="SANT"/>
    <property type="match status" value="2"/>
</dbReference>
<feature type="compositionally biased region" description="Polar residues" evidence="5">
    <location>
        <begin position="232"/>
        <end position="250"/>
    </location>
</feature>
<name>A0AAV0HLN2_9ROSI</name>
<dbReference type="GO" id="GO:0005634">
    <property type="term" value="C:nucleus"/>
    <property type="evidence" value="ECO:0007669"/>
    <property type="project" value="UniProtKB-SubCell"/>
</dbReference>
<evidence type="ECO:0000256" key="1">
    <source>
        <dbReference type="ARBA" id="ARBA00004123"/>
    </source>
</evidence>
<protein>
    <submittedName>
        <fullName evidence="8">Uncharacterized protein</fullName>
    </submittedName>
</protein>
<dbReference type="Proteomes" id="UP001154282">
    <property type="component" value="Unassembled WGS sequence"/>
</dbReference>
<keyword evidence="4" id="KW-0539">Nucleus</keyword>
<dbReference type="SUPFAM" id="SSF46689">
    <property type="entry name" value="Homeodomain-like"/>
    <property type="match status" value="1"/>
</dbReference>
<dbReference type="PROSITE" id="PS50090">
    <property type="entry name" value="MYB_LIKE"/>
    <property type="match status" value="2"/>
</dbReference>
<sequence length="342" mass="37913">MVSPQKKEICAYSTAPTPRPPPRLAPSPAFYILTTKPLSPFSSFLIFITHLHSRSTCKASREIRNRERAHPSLYCSALLFSALCCEKMVRAPCCEKMGLKKGPWSGEEDQILVNYIHLHGHGNWRALPKLAGLLRCGKSCRLRWTNYLRPDIKRGNFSLQEEHTILELHNLLGNRWSTIAAKLPGRTDNEIKNVWHTHLKKKAAANHDDSNNINNHQQQQQPTTKKRRSASNDDVSSLTTGDNGGAQSNDAKPDDFSSTEEMDESFWSEVLSADSSTSTDHDFPAAELGSGLYDDPLGSFVSSEGDGPKGGEAAAAGLAHSIVDYTSMDFWYNLLTGDNNKD</sequence>
<evidence type="ECO:0000313" key="8">
    <source>
        <dbReference type="EMBL" id="CAI0385758.1"/>
    </source>
</evidence>
<evidence type="ECO:0000259" key="7">
    <source>
        <dbReference type="PROSITE" id="PS51294"/>
    </source>
</evidence>
<dbReference type="GO" id="GO:0003677">
    <property type="term" value="F:DNA binding"/>
    <property type="evidence" value="ECO:0007669"/>
    <property type="project" value="UniProtKB-KW"/>
</dbReference>
<dbReference type="AlphaFoldDB" id="A0AAV0HLN2"/>